<organism evidence="7 8">
    <name type="scientific">Candidatus Yanofskybacteria bacterium RIFCSPHIGHO2_12_FULL_45_19b</name>
    <dbReference type="NCBI Taxonomy" id="1802689"/>
    <lineage>
        <taxon>Bacteria</taxon>
        <taxon>Candidatus Yanofskyibacteriota</taxon>
    </lineage>
</organism>
<evidence type="ECO:0000313" key="7">
    <source>
        <dbReference type="EMBL" id="OGN19034.1"/>
    </source>
</evidence>
<evidence type="ECO:0000313" key="8">
    <source>
        <dbReference type="Proteomes" id="UP000177478"/>
    </source>
</evidence>
<evidence type="ECO:0000256" key="3">
    <source>
        <dbReference type="ARBA" id="ARBA00023274"/>
    </source>
</evidence>
<evidence type="ECO:0000256" key="2">
    <source>
        <dbReference type="ARBA" id="ARBA00022980"/>
    </source>
</evidence>
<evidence type="ECO:0000256" key="1">
    <source>
        <dbReference type="ARBA" id="ARBA00006471"/>
    </source>
</evidence>
<gene>
    <name evidence="7" type="ORF">A3F25_02880</name>
</gene>
<proteinExistence type="inferred from homology"/>
<name>A0A1F8G102_9BACT</name>
<accession>A0A1F8G102</accession>
<keyword evidence="2 6" id="KW-0689">Ribosomal protein</keyword>
<dbReference type="SUPFAM" id="SSF56047">
    <property type="entry name" value="Ribosomal protein S8"/>
    <property type="match status" value="1"/>
</dbReference>
<reference evidence="7 8" key="1">
    <citation type="journal article" date="2016" name="Nat. Commun.">
        <title>Thousands of microbial genomes shed light on interconnected biogeochemical processes in an aquifer system.</title>
        <authorList>
            <person name="Anantharaman K."/>
            <person name="Brown C.T."/>
            <person name="Hug L.A."/>
            <person name="Sharon I."/>
            <person name="Castelle C.J."/>
            <person name="Probst A.J."/>
            <person name="Thomas B.C."/>
            <person name="Singh A."/>
            <person name="Wilkins M.J."/>
            <person name="Karaoz U."/>
            <person name="Brodie E.L."/>
            <person name="Williams K.H."/>
            <person name="Hubbard S.S."/>
            <person name="Banfield J.F."/>
        </authorList>
    </citation>
    <scope>NUCLEOTIDE SEQUENCE [LARGE SCALE GENOMIC DNA]</scope>
</reference>
<dbReference type="AlphaFoldDB" id="A0A1F8G102"/>
<dbReference type="GO" id="GO:0003735">
    <property type="term" value="F:structural constituent of ribosome"/>
    <property type="evidence" value="ECO:0007669"/>
    <property type="project" value="InterPro"/>
</dbReference>
<comment type="caution">
    <text evidence="7">The sequence shown here is derived from an EMBL/GenBank/DDBJ whole genome shotgun (WGS) entry which is preliminary data.</text>
</comment>
<sequence length="132" mass="14982">MQTISDMLIQIKNAQAAGRDRLVVPFSKMRWEVARVLQEAGFVQELDKKKKKARKAEHNWIELKLDTNNGRLPITGVRILSKPSRRWYVKSSELRPVVSGFGIAILSTPRGIMTGKEARKQNLGGELIAEVW</sequence>
<dbReference type="STRING" id="1802689.A3F25_02880"/>
<evidence type="ECO:0000256" key="5">
    <source>
        <dbReference type="ARBA" id="ARBA00035525"/>
    </source>
</evidence>
<dbReference type="GO" id="GO:0005737">
    <property type="term" value="C:cytoplasm"/>
    <property type="evidence" value="ECO:0007669"/>
    <property type="project" value="UniProtKB-ARBA"/>
</dbReference>
<dbReference type="InterPro" id="IPR035987">
    <property type="entry name" value="Ribosomal_uS8_sf"/>
</dbReference>
<dbReference type="GO" id="GO:0006412">
    <property type="term" value="P:translation"/>
    <property type="evidence" value="ECO:0007669"/>
    <property type="project" value="InterPro"/>
</dbReference>
<dbReference type="PANTHER" id="PTHR11758">
    <property type="entry name" value="40S RIBOSOMAL PROTEIN S15A"/>
    <property type="match status" value="1"/>
</dbReference>
<dbReference type="PROSITE" id="PS00053">
    <property type="entry name" value="RIBOSOMAL_S8"/>
    <property type="match status" value="1"/>
</dbReference>
<dbReference type="Proteomes" id="UP000177478">
    <property type="component" value="Unassembled WGS sequence"/>
</dbReference>
<dbReference type="Gene3D" id="3.30.1490.10">
    <property type="match status" value="1"/>
</dbReference>
<dbReference type="InterPro" id="IPR047863">
    <property type="entry name" value="Ribosomal_uS8_CS"/>
</dbReference>
<evidence type="ECO:0000256" key="4">
    <source>
        <dbReference type="ARBA" id="ARBA00035258"/>
    </source>
</evidence>
<dbReference type="Pfam" id="PF00410">
    <property type="entry name" value="Ribosomal_S8"/>
    <property type="match status" value="1"/>
</dbReference>
<dbReference type="Gene3D" id="3.30.1370.30">
    <property type="match status" value="1"/>
</dbReference>
<dbReference type="FunFam" id="3.30.1490.10:FF:000001">
    <property type="entry name" value="30S ribosomal protein S8"/>
    <property type="match status" value="1"/>
</dbReference>
<dbReference type="GO" id="GO:0005840">
    <property type="term" value="C:ribosome"/>
    <property type="evidence" value="ECO:0007669"/>
    <property type="project" value="UniProtKB-KW"/>
</dbReference>
<comment type="similarity">
    <text evidence="1 6">Belongs to the universal ribosomal protein uS8 family.</text>
</comment>
<evidence type="ECO:0000256" key="6">
    <source>
        <dbReference type="RuleBase" id="RU003660"/>
    </source>
</evidence>
<dbReference type="EMBL" id="MGKD01000024">
    <property type="protein sequence ID" value="OGN19034.1"/>
    <property type="molecule type" value="Genomic_DNA"/>
</dbReference>
<dbReference type="GO" id="GO:1990904">
    <property type="term" value="C:ribonucleoprotein complex"/>
    <property type="evidence" value="ECO:0007669"/>
    <property type="project" value="UniProtKB-KW"/>
</dbReference>
<keyword evidence="3 6" id="KW-0687">Ribonucleoprotein</keyword>
<dbReference type="InterPro" id="IPR000630">
    <property type="entry name" value="Ribosomal_uS8"/>
</dbReference>
<dbReference type="NCBIfam" id="NF001109">
    <property type="entry name" value="PRK00136.1"/>
    <property type="match status" value="1"/>
</dbReference>
<protein>
    <recommendedName>
        <fullName evidence="4">Small ribosomal subunit protein uS8</fullName>
    </recommendedName>
    <alternativeName>
        <fullName evidence="5">30S ribosomal protein S8</fullName>
    </alternativeName>
</protein>